<gene>
    <name evidence="5" type="ORF">NDES1114_LOCUS29426</name>
</gene>
<evidence type="ECO:0000259" key="4">
    <source>
        <dbReference type="Pfam" id="PF01814"/>
    </source>
</evidence>
<dbReference type="GO" id="GO:0046872">
    <property type="term" value="F:metal ion binding"/>
    <property type="evidence" value="ECO:0007669"/>
    <property type="project" value="UniProtKB-KW"/>
</dbReference>
<evidence type="ECO:0000256" key="3">
    <source>
        <dbReference type="ARBA" id="ARBA00023004"/>
    </source>
</evidence>
<dbReference type="InterPro" id="IPR035938">
    <property type="entry name" value="Hemerythrin-like_sf"/>
</dbReference>
<reference evidence="5" key="1">
    <citation type="submission" date="2021-01" db="EMBL/GenBank/DDBJ databases">
        <authorList>
            <person name="Corre E."/>
            <person name="Pelletier E."/>
            <person name="Niang G."/>
            <person name="Scheremetjew M."/>
            <person name="Finn R."/>
            <person name="Kale V."/>
            <person name="Holt S."/>
            <person name="Cochrane G."/>
            <person name="Meng A."/>
            <person name="Brown T."/>
            <person name="Cohen L."/>
        </authorList>
    </citation>
    <scope>NUCLEOTIDE SEQUENCE</scope>
    <source>
        <strain evidence="5">CCAP 1951/1</strain>
    </source>
</reference>
<dbReference type="EMBL" id="HBGF01043988">
    <property type="protein sequence ID" value="CAD9144397.1"/>
    <property type="molecule type" value="Transcribed_RNA"/>
</dbReference>
<dbReference type="CDD" id="cd12107">
    <property type="entry name" value="Hemerythrin"/>
    <property type="match status" value="1"/>
</dbReference>
<keyword evidence="2" id="KW-0479">Metal-binding</keyword>
<organism evidence="5">
    <name type="scientific">Neobodo designis</name>
    <name type="common">Flagellated protozoan</name>
    <name type="synonym">Bodo designis</name>
    <dbReference type="NCBI Taxonomy" id="312471"/>
    <lineage>
        <taxon>Eukaryota</taxon>
        <taxon>Discoba</taxon>
        <taxon>Euglenozoa</taxon>
        <taxon>Kinetoplastea</taxon>
        <taxon>Metakinetoplastina</taxon>
        <taxon>Neobodonida</taxon>
        <taxon>Neobodo</taxon>
    </lineage>
</organism>
<protein>
    <recommendedName>
        <fullName evidence="4">Hemerythrin-like domain-containing protein</fullName>
    </recommendedName>
</protein>
<proteinExistence type="inferred from homology"/>
<keyword evidence="3" id="KW-0408">Iron</keyword>
<dbReference type="PANTHER" id="PTHR37164:SF1">
    <property type="entry name" value="BACTERIOHEMERYTHRIN"/>
    <property type="match status" value="1"/>
</dbReference>
<dbReference type="InterPro" id="IPR012827">
    <property type="entry name" value="Hemerythrin_metal-bd"/>
</dbReference>
<dbReference type="AlphaFoldDB" id="A0A7S1W1W9"/>
<comment type="similarity">
    <text evidence="1">Belongs to the hemerythrin family.</text>
</comment>
<evidence type="ECO:0000256" key="1">
    <source>
        <dbReference type="ARBA" id="ARBA00010587"/>
    </source>
</evidence>
<dbReference type="Pfam" id="PF01814">
    <property type="entry name" value="Hemerythrin"/>
    <property type="match status" value="1"/>
</dbReference>
<dbReference type="Gene3D" id="1.20.120.50">
    <property type="entry name" value="Hemerythrin-like"/>
    <property type="match status" value="1"/>
</dbReference>
<feature type="domain" description="Hemerythrin-like" evidence="4">
    <location>
        <begin position="26"/>
        <end position="161"/>
    </location>
</feature>
<dbReference type="InterPro" id="IPR012312">
    <property type="entry name" value="Hemerythrin-like"/>
</dbReference>
<dbReference type="SUPFAM" id="SSF47188">
    <property type="entry name" value="Hemerythrin-like"/>
    <property type="match status" value="1"/>
</dbReference>
<evidence type="ECO:0000313" key="5">
    <source>
        <dbReference type="EMBL" id="CAD9144397.1"/>
    </source>
</evidence>
<dbReference type="InterPro" id="IPR050669">
    <property type="entry name" value="Hemerythrin"/>
</dbReference>
<dbReference type="NCBIfam" id="TIGR02481">
    <property type="entry name" value="hemeryth_dom"/>
    <property type="match status" value="1"/>
</dbReference>
<accession>A0A7S1W1W9</accession>
<sequence>MQHAASWAADDPFSIVEWDPERFGVGIRQIDAQHRHLLSIINHICRLKSTLEHDPGALTPVARKRGGVTDRYLEPQLQRGGELAPHIDELVTYCAKHLAAEELLLETHGYSERVTHAAEHDTLVQEVGRAHRLCEEGNMEMADLRRLVAFLRQWMASHIPKDRRFAPLLLDKGYGA</sequence>
<name>A0A7S1W1W9_NEODS</name>
<evidence type="ECO:0000256" key="2">
    <source>
        <dbReference type="ARBA" id="ARBA00022723"/>
    </source>
</evidence>
<dbReference type="PANTHER" id="PTHR37164">
    <property type="entry name" value="BACTERIOHEMERYTHRIN"/>
    <property type="match status" value="1"/>
</dbReference>